<comment type="caution">
    <text evidence="1">The sequence shown here is derived from an EMBL/GenBank/DDBJ whole genome shotgun (WGS) entry which is preliminary data.</text>
</comment>
<reference evidence="1 2" key="1">
    <citation type="submission" date="2016-10" db="EMBL/GenBank/DDBJ databases">
        <authorList>
            <person name="Varghese N."/>
            <person name="Submissions S."/>
        </authorList>
    </citation>
    <scope>NUCLEOTIDE SEQUENCE [LARGE SCALE GENOMIC DNA]</scope>
    <source>
        <strain evidence="1 2">DSM 17997</strain>
    </source>
</reference>
<dbReference type="Proteomes" id="UP000199663">
    <property type="component" value="Unassembled WGS sequence"/>
</dbReference>
<dbReference type="EMBL" id="FNQC01000001">
    <property type="protein sequence ID" value="SDY43202.1"/>
    <property type="molecule type" value="Genomic_DNA"/>
</dbReference>
<sequence length="54" mass="6488">MEKFESVGTKKAKPYWISPSDLECKDLKKLIFLGLSFFLIQFGFKFRKFEILFF</sequence>
<organism evidence="1 2">
    <name type="scientific">Rhodonellum ikkaensis</name>
    <dbReference type="NCBI Taxonomy" id="336829"/>
    <lineage>
        <taxon>Bacteria</taxon>
        <taxon>Pseudomonadati</taxon>
        <taxon>Bacteroidota</taxon>
        <taxon>Cytophagia</taxon>
        <taxon>Cytophagales</taxon>
        <taxon>Cytophagaceae</taxon>
        <taxon>Rhodonellum</taxon>
    </lineage>
</organism>
<evidence type="ECO:0000313" key="1">
    <source>
        <dbReference type="EMBL" id="SDY43202.1"/>
    </source>
</evidence>
<keyword evidence="2" id="KW-1185">Reference proteome</keyword>
<proteinExistence type="predicted"/>
<protein>
    <submittedName>
        <fullName evidence="1">Uncharacterized protein</fullName>
    </submittedName>
</protein>
<evidence type="ECO:0000313" key="2">
    <source>
        <dbReference type="Proteomes" id="UP000199663"/>
    </source>
</evidence>
<name>A0A1H3JTG4_9BACT</name>
<accession>A0A1H3JTG4</accession>
<gene>
    <name evidence="1" type="ORF">SAMN05444412_101134</name>
</gene>